<evidence type="ECO:0000259" key="1">
    <source>
        <dbReference type="Pfam" id="PF09037"/>
    </source>
</evidence>
<sequence length="303" mass="34489">MTNNEFVVAFLTIEQKLNKFKEMLISNSYSLSDFKGMPWINHSQRSVSSTFLDDKLFAKKTTIILSTQRSGSTYFCQLLKSKTKKGNPREHFNHSFRGDFGPINFNDVWYKGEMNNTVSHKLMGSDLPVISHLLNNKFPGKGLNQSLASFFGSFEDLTMYRVERKSLLDQLLSSLSAQQTGTYFGGGIGKELEFNVDDNILLRSWFALIWSDLYLDNLIGLLPNESVNSIIYEDDLVDGVSEKVQSFFALSGQQMGSNDSHQVLKPPRSNSQKEDFKLAVLNHMRKKYGEYITDYLLSYTGSH</sequence>
<dbReference type="Pfam" id="PF09037">
    <property type="entry name" value="Sulphotransf"/>
    <property type="match status" value="1"/>
</dbReference>
<dbReference type="Gene3D" id="3.40.50.300">
    <property type="entry name" value="P-loop containing nucleotide triphosphate hydrolases"/>
    <property type="match status" value="1"/>
</dbReference>
<comment type="caution">
    <text evidence="2">The sequence shown here is derived from an EMBL/GenBank/DDBJ whole genome shotgun (WGS) entry which is preliminary data.</text>
</comment>
<protein>
    <submittedName>
        <fullName evidence="2">Stf0 family sulfotransferase</fullName>
    </submittedName>
</protein>
<accession>A0ABT5TL49</accession>
<dbReference type="InterPro" id="IPR024628">
    <property type="entry name" value="Sulfotransferase_Stf0_dom"/>
</dbReference>
<dbReference type="InterPro" id="IPR027417">
    <property type="entry name" value="P-loop_NTPase"/>
</dbReference>
<feature type="domain" description="Sulphotransferase Stf0" evidence="1">
    <location>
        <begin position="63"/>
        <end position="94"/>
    </location>
</feature>
<dbReference type="SUPFAM" id="SSF52540">
    <property type="entry name" value="P-loop containing nucleoside triphosphate hydrolases"/>
    <property type="match status" value="1"/>
</dbReference>
<name>A0ABT5TL49_9GAMM</name>
<gene>
    <name evidence="2" type="ORF">PQR79_09465</name>
</gene>
<dbReference type="Proteomes" id="UP001213691">
    <property type="component" value="Unassembled WGS sequence"/>
</dbReference>
<keyword evidence="3" id="KW-1185">Reference proteome</keyword>
<reference evidence="2 3" key="1">
    <citation type="submission" date="2023-02" db="EMBL/GenBank/DDBJ databases">
        <title>Genome sequence of Shewanella metallivivens ER-Te-42B-Light, sp. nov., enriched from sulfide tube worms (Riftia pachyptila) isolated from Explorer Ridge in the Pacific Ocean.</title>
        <authorList>
            <person name="Maltman C."/>
            <person name="Kuzyk S.B."/>
            <person name="Kyndt J.A."/>
            <person name="Yurkov V."/>
        </authorList>
    </citation>
    <scope>NUCLEOTIDE SEQUENCE [LARGE SCALE GENOMIC DNA]</scope>
    <source>
        <strain evidence="2 3">ER-Te-42B-Light</strain>
    </source>
</reference>
<organism evidence="2 3">
    <name type="scientific">Shewanella metallivivens</name>
    <dbReference type="NCBI Taxonomy" id="2872342"/>
    <lineage>
        <taxon>Bacteria</taxon>
        <taxon>Pseudomonadati</taxon>
        <taxon>Pseudomonadota</taxon>
        <taxon>Gammaproteobacteria</taxon>
        <taxon>Alteromonadales</taxon>
        <taxon>Shewanellaceae</taxon>
        <taxon>Shewanella</taxon>
    </lineage>
</organism>
<dbReference type="RefSeq" id="WP_238102780.1">
    <property type="nucleotide sequence ID" value="NZ_JAQQPZ010000006.1"/>
</dbReference>
<evidence type="ECO:0000313" key="2">
    <source>
        <dbReference type="EMBL" id="MDD8059330.1"/>
    </source>
</evidence>
<proteinExistence type="predicted"/>
<evidence type="ECO:0000313" key="3">
    <source>
        <dbReference type="Proteomes" id="UP001213691"/>
    </source>
</evidence>
<dbReference type="EMBL" id="JAQQPZ010000006">
    <property type="protein sequence ID" value="MDD8059330.1"/>
    <property type="molecule type" value="Genomic_DNA"/>
</dbReference>